<sequence>MYVEKTCEEIAALVHGRLCGSCPQGLSGVASLKEAMPSDVAFLGNDKYREQVLPSRAGVVLVPENYDVPPPAGRAWITCADPSQAFSTLVTLFTPPPVSYAPGIHPSAVVAADAVVAASAHVGPCAVIGAKAQIGEHCVIGAGCVIGQETCIGEQTFLYANVVIRERCSIGKRVILHPGVVIGADGFGYNSTQQGHEKVPQVGIVQIDDDVEIGANSCIDRARFGRTWIQQGTKIDNLVQIGHNVQVGAGCLIVAQVGISGSSTLGRGVILAGQAGMAGHLTLGDGAIVMAQAGVSKDLAPGAVVFGTPAMDRREFAKQNMYIGRLDKTAASIKELTRELGELKAKLAALEEKK</sequence>
<keyword evidence="2 7" id="KW-0441">Lipid A biosynthesis</keyword>
<dbReference type="NCBIfam" id="NF002060">
    <property type="entry name" value="PRK00892.1"/>
    <property type="match status" value="1"/>
</dbReference>
<keyword evidence="4 7" id="KW-0677">Repeat</keyword>
<name>A0AAE3VG80_9BACT</name>
<protein>
    <recommendedName>
        <fullName evidence="7">UDP-3-O-acylglucosamine N-acyltransferase</fullName>
        <ecNumber evidence="7">2.3.1.191</ecNumber>
    </recommendedName>
</protein>
<dbReference type="SUPFAM" id="SSF51161">
    <property type="entry name" value="Trimeric LpxA-like enzymes"/>
    <property type="match status" value="1"/>
</dbReference>
<evidence type="ECO:0000259" key="9">
    <source>
        <dbReference type="Pfam" id="PF04613"/>
    </source>
</evidence>
<accession>A0AAE3VG80</accession>
<evidence type="ECO:0000256" key="6">
    <source>
        <dbReference type="ARBA" id="ARBA00023315"/>
    </source>
</evidence>
<evidence type="ECO:0000313" key="10">
    <source>
        <dbReference type="EMBL" id="MDQ0289964.1"/>
    </source>
</evidence>
<dbReference type="PANTHER" id="PTHR43378:SF2">
    <property type="entry name" value="UDP-3-O-ACYLGLUCOSAMINE N-ACYLTRANSFERASE 1, MITOCHONDRIAL-RELATED"/>
    <property type="match status" value="1"/>
</dbReference>
<reference evidence="10" key="1">
    <citation type="submission" date="2023-07" db="EMBL/GenBank/DDBJ databases">
        <title>Genomic Encyclopedia of Type Strains, Phase IV (KMG-IV): sequencing the most valuable type-strain genomes for metagenomic binning, comparative biology and taxonomic classification.</title>
        <authorList>
            <person name="Goeker M."/>
        </authorList>
    </citation>
    <scope>NUCLEOTIDE SEQUENCE</scope>
    <source>
        <strain evidence="10">DSM 24202</strain>
    </source>
</reference>
<comment type="subunit">
    <text evidence="7">Homotrimer.</text>
</comment>
<dbReference type="InterPro" id="IPR011004">
    <property type="entry name" value="Trimer_LpxA-like_sf"/>
</dbReference>
<keyword evidence="3 7" id="KW-0808">Transferase</keyword>
<dbReference type="Pfam" id="PF04613">
    <property type="entry name" value="LpxD"/>
    <property type="match status" value="1"/>
</dbReference>
<evidence type="ECO:0000313" key="11">
    <source>
        <dbReference type="Proteomes" id="UP001238163"/>
    </source>
</evidence>
<keyword evidence="8" id="KW-0175">Coiled coil</keyword>
<comment type="caution">
    <text evidence="10">The sequence shown here is derived from an EMBL/GenBank/DDBJ whole genome shotgun (WGS) entry which is preliminary data.</text>
</comment>
<evidence type="ECO:0000256" key="1">
    <source>
        <dbReference type="ARBA" id="ARBA00022516"/>
    </source>
</evidence>
<feature type="coiled-coil region" evidence="8">
    <location>
        <begin position="326"/>
        <end position="353"/>
    </location>
</feature>
<dbReference type="CDD" id="cd03352">
    <property type="entry name" value="LbH_LpxD"/>
    <property type="match status" value="1"/>
</dbReference>
<comment type="pathway">
    <text evidence="7">Bacterial outer membrane biogenesis; LPS lipid A biosynthesis.</text>
</comment>
<dbReference type="Pfam" id="PF00132">
    <property type="entry name" value="Hexapep"/>
    <property type="match status" value="2"/>
</dbReference>
<dbReference type="GO" id="GO:0016410">
    <property type="term" value="F:N-acyltransferase activity"/>
    <property type="evidence" value="ECO:0007669"/>
    <property type="project" value="InterPro"/>
</dbReference>
<dbReference type="EC" id="2.3.1.191" evidence="7"/>
<evidence type="ECO:0000256" key="4">
    <source>
        <dbReference type="ARBA" id="ARBA00022737"/>
    </source>
</evidence>
<dbReference type="HAMAP" id="MF_00523">
    <property type="entry name" value="LpxD"/>
    <property type="match status" value="1"/>
</dbReference>
<dbReference type="GO" id="GO:0016020">
    <property type="term" value="C:membrane"/>
    <property type="evidence" value="ECO:0007669"/>
    <property type="project" value="GOC"/>
</dbReference>
<dbReference type="InterPro" id="IPR001451">
    <property type="entry name" value="Hexapep"/>
</dbReference>
<dbReference type="PANTHER" id="PTHR43378">
    <property type="entry name" value="UDP-3-O-ACYLGLUCOSAMINE N-ACYLTRANSFERASE"/>
    <property type="match status" value="1"/>
</dbReference>
<keyword evidence="5 7" id="KW-0443">Lipid metabolism</keyword>
<comment type="function">
    <text evidence="7">Catalyzes the N-acylation of UDP-3-O-acylglucosamine using 3-hydroxyacyl-ACP as the acyl donor. Is involved in the biosynthesis of lipid A, a phosphorylated glycolipid that anchors the lipopolysaccharide to the outer membrane of the cell.</text>
</comment>
<dbReference type="GO" id="GO:0009245">
    <property type="term" value="P:lipid A biosynthetic process"/>
    <property type="evidence" value="ECO:0007669"/>
    <property type="project" value="UniProtKB-UniRule"/>
</dbReference>
<proteinExistence type="inferred from homology"/>
<evidence type="ECO:0000256" key="8">
    <source>
        <dbReference type="SAM" id="Coils"/>
    </source>
</evidence>
<dbReference type="InterPro" id="IPR007691">
    <property type="entry name" value="LpxD"/>
</dbReference>
<dbReference type="AlphaFoldDB" id="A0AAE3VG80"/>
<dbReference type="Proteomes" id="UP001238163">
    <property type="component" value="Unassembled WGS sequence"/>
</dbReference>
<evidence type="ECO:0000256" key="3">
    <source>
        <dbReference type="ARBA" id="ARBA00022679"/>
    </source>
</evidence>
<evidence type="ECO:0000256" key="7">
    <source>
        <dbReference type="HAMAP-Rule" id="MF_00523"/>
    </source>
</evidence>
<comment type="similarity">
    <text evidence="7">Belongs to the transferase hexapeptide repeat family. LpxD subfamily.</text>
</comment>
<keyword evidence="11" id="KW-1185">Reference proteome</keyword>
<gene>
    <name evidence="7" type="primary">lpxD</name>
    <name evidence="10" type="ORF">J3R75_002071</name>
</gene>
<keyword evidence="1 7" id="KW-0444">Lipid biosynthesis</keyword>
<dbReference type="EMBL" id="JAUSVL010000001">
    <property type="protein sequence ID" value="MDQ0289964.1"/>
    <property type="molecule type" value="Genomic_DNA"/>
</dbReference>
<feature type="domain" description="UDP-3-O-[3-hydroxymyristoyl] glucosamine N-acyltransferase non-repeat region" evidence="9">
    <location>
        <begin position="27"/>
        <end position="91"/>
    </location>
</feature>
<dbReference type="NCBIfam" id="TIGR01853">
    <property type="entry name" value="lipid_A_lpxD"/>
    <property type="match status" value="1"/>
</dbReference>
<comment type="catalytic activity">
    <reaction evidence="7">
        <text>a UDP-3-O-[(3R)-3-hydroxyacyl]-alpha-D-glucosamine + a (3R)-hydroxyacyl-[ACP] = a UDP-2-N,3-O-bis[(3R)-3-hydroxyacyl]-alpha-D-glucosamine + holo-[ACP] + H(+)</text>
        <dbReference type="Rhea" id="RHEA:53836"/>
        <dbReference type="Rhea" id="RHEA-COMP:9685"/>
        <dbReference type="Rhea" id="RHEA-COMP:9945"/>
        <dbReference type="ChEBI" id="CHEBI:15378"/>
        <dbReference type="ChEBI" id="CHEBI:64479"/>
        <dbReference type="ChEBI" id="CHEBI:78827"/>
        <dbReference type="ChEBI" id="CHEBI:137740"/>
        <dbReference type="ChEBI" id="CHEBI:137748"/>
        <dbReference type="EC" id="2.3.1.191"/>
    </reaction>
</comment>
<evidence type="ECO:0000256" key="5">
    <source>
        <dbReference type="ARBA" id="ARBA00023098"/>
    </source>
</evidence>
<dbReference type="RefSeq" id="WP_307261398.1">
    <property type="nucleotide sequence ID" value="NZ_JAUSVL010000001.1"/>
</dbReference>
<dbReference type="Gene3D" id="3.40.1390.10">
    <property type="entry name" value="MurE/MurF, N-terminal domain"/>
    <property type="match status" value="1"/>
</dbReference>
<dbReference type="GO" id="GO:0103118">
    <property type="term" value="F:UDP-3-O-[(3R)-3-hydroxyacyl]-glucosamine N-acyltransferase activity"/>
    <property type="evidence" value="ECO:0007669"/>
    <property type="project" value="UniProtKB-EC"/>
</dbReference>
<feature type="active site" description="Proton acceptor" evidence="7">
    <location>
        <position position="243"/>
    </location>
</feature>
<dbReference type="Gene3D" id="2.160.10.10">
    <property type="entry name" value="Hexapeptide repeat proteins"/>
    <property type="match status" value="1"/>
</dbReference>
<organism evidence="10 11">
    <name type="scientific">Oligosphaera ethanolica</name>
    <dbReference type="NCBI Taxonomy" id="760260"/>
    <lineage>
        <taxon>Bacteria</taxon>
        <taxon>Pseudomonadati</taxon>
        <taxon>Lentisphaerota</taxon>
        <taxon>Oligosphaeria</taxon>
        <taxon>Oligosphaerales</taxon>
        <taxon>Oligosphaeraceae</taxon>
        <taxon>Oligosphaera</taxon>
    </lineage>
</organism>
<keyword evidence="6 7" id="KW-0012">Acyltransferase</keyword>
<dbReference type="InterPro" id="IPR020573">
    <property type="entry name" value="UDP_GlcNAc_AcTrfase_non-rep"/>
</dbReference>
<evidence type="ECO:0000256" key="2">
    <source>
        <dbReference type="ARBA" id="ARBA00022556"/>
    </source>
</evidence>